<evidence type="ECO:0000313" key="3">
    <source>
        <dbReference type="WBParaSite" id="ALUE_0000196201-mRNA-1"/>
    </source>
</evidence>
<reference evidence="3" key="1">
    <citation type="submission" date="2017-02" db="UniProtKB">
        <authorList>
            <consortium name="WormBaseParasite"/>
        </authorList>
    </citation>
    <scope>IDENTIFICATION</scope>
</reference>
<protein>
    <submittedName>
        <fullName evidence="3">Uncharacterized protein</fullName>
    </submittedName>
</protein>
<keyword evidence="2" id="KW-1185">Reference proteome</keyword>
<feature type="compositionally biased region" description="Basic residues" evidence="1">
    <location>
        <begin position="1"/>
        <end position="23"/>
    </location>
</feature>
<evidence type="ECO:0000256" key="1">
    <source>
        <dbReference type="SAM" id="MobiDB-lite"/>
    </source>
</evidence>
<dbReference type="AlphaFoldDB" id="A0A0M3HKB7"/>
<sequence length="40" mass="4867">MGQRIHRRRRHGRRLWIRNRRLASHTTSQQRLTDGISSKS</sequence>
<accession>A0A0M3HKB7</accession>
<proteinExistence type="predicted"/>
<dbReference type="Proteomes" id="UP000036681">
    <property type="component" value="Unplaced"/>
</dbReference>
<evidence type="ECO:0000313" key="2">
    <source>
        <dbReference type="Proteomes" id="UP000036681"/>
    </source>
</evidence>
<dbReference type="WBParaSite" id="ALUE_0000196201-mRNA-1">
    <property type="protein sequence ID" value="ALUE_0000196201-mRNA-1"/>
    <property type="gene ID" value="ALUE_0000196201"/>
</dbReference>
<feature type="region of interest" description="Disordered" evidence="1">
    <location>
        <begin position="1"/>
        <end position="40"/>
    </location>
</feature>
<name>A0A0M3HKB7_ASCLU</name>
<feature type="compositionally biased region" description="Polar residues" evidence="1">
    <location>
        <begin position="24"/>
        <end position="40"/>
    </location>
</feature>
<organism evidence="2 3">
    <name type="scientific">Ascaris lumbricoides</name>
    <name type="common">Giant roundworm</name>
    <dbReference type="NCBI Taxonomy" id="6252"/>
    <lineage>
        <taxon>Eukaryota</taxon>
        <taxon>Metazoa</taxon>
        <taxon>Ecdysozoa</taxon>
        <taxon>Nematoda</taxon>
        <taxon>Chromadorea</taxon>
        <taxon>Rhabditida</taxon>
        <taxon>Spirurina</taxon>
        <taxon>Ascaridomorpha</taxon>
        <taxon>Ascaridoidea</taxon>
        <taxon>Ascarididae</taxon>
        <taxon>Ascaris</taxon>
    </lineage>
</organism>